<accession>A0A1R4GKN7</accession>
<dbReference type="Proteomes" id="UP000188357">
    <property type="component" value="Unassembled WGS sequence"/>
</dbReference>
<proteinExistence type="predicted"/>
<protein>
    <submittedName>
        <fullName evidence="1">Uncharacterized protein</fullName>
    </submittedName>
</protein>
<organism evidence="1 2">
    <name type="scientific">Psychrobacter piechaudii</name>
    <dbReference type="NCBI Taxonomy" id="1945521"/>
    <lineage>
        <taxon>Bacteria</taxon>
        <taxon>Pseudomonadati</taxon>
        <taxon>Pseudomonadota</taxon>
        <taxon>Gammaproteobacteria</taxon>
        <taxon>Moraxellales</taxon>
        <taxon>Moraxellaceae</taxon>
        <taxon>Psychrobacter</taxon>
    </lineage>
</organism>
<name>A0A1R4GKN7_9GAMM</name>
<keyword evidence="2" id="KW-1185">Reference proteome</keyword>
<dbReference type="EMBL" id="FUGE01000082">
    <property type="protein sequence ID" value="SJM68655.1"/>
    <property type="molecule type" value="Genomic_DNA"/>
</dbReference>
<gene>
    <name evidence="1" type="ORF">A1232T_00659</name>
</gene>
<reference evidence="1 2" key="1">
    <citation type="submission" date="2017-02" db="EMBL/GenBank/DDBJ databases">
        <authorList>
            <person name="Peterson S.W."/>
        </authorList>
    </citation>
    <scope>NUCLEOTIDE SEQUENCE [LARGE SCALE GENOMIC DNA]</scope>
    <source>
        <strain evidence="1">Psychrobacter_piechaudii</strain>
    </source>
</reference>
<evidence type="ECO:0000313" key="1">
    <source>
        <dbReference type="EMBL" id="SJM68655.1"/>
    </source>
</evidence>
<sequence length="136" mass="15728">MEYDVKTNTELITRWLNDELTLKADLNEAQPLIRKLYNLHRIFPLSCKEFKVEKEAVTSWLNLPDNSTFIAQSTHSQNTPLEQLKLKNIVDRALVAFLATHSDDPQISMIRSTYLFVCLKLVVLTKHDSRLTSSPR</sequence>
<evidence type="ECO:0000313" key="2">
    <source>
        <dbReference type="Proteomes" id="UP000188357"/>
    </source>
</evidence>
<dbReference type="AlphaFoldDB" id="A0A1R4GKN7"/>